<dbReference type="SUPFAM" id="SSF51126">
    <property type="entry name" value="Pectin lyase-like"/>
    <property type="match status" value="1"/>
</dbReference>
<evidence type="ECO:0000256" key="14">
    <source>
        <dbReference type="ARBA" id="ARBA00042262"/>
    </source>
</evidence>
<dbReference type="GO" id="GO:0071555">
    <property type="term" value="P:cell wall organization"/>
    <property type="evidence" value="ECO:0007669"/>
    <property type="project" value="UniProtKB-KW"/>
</dbReference>
<gene>
    <name evidence="18" type="ORF">PIIN_09677</name>
</gene>
<feature type="chain" id="PRO_5003469171" description="galacturonan 1,4-alpha-galacturonidase" evidence="17">
    <location>
        <begin position="19"/>
        <end position="435"/>
    </location>
</feature>
<organism evidence="18 19">
    <name type="scientific">Serendipita indica (strain DSM 11827)</name>
    <name type="common">Root endophyte fungus</name>
    <name type="synonym">Piriformospora indica</name>
    <dbReference type="NCBI Taxonomy" id="1109443"/>
    <lineage>
        <taxon>Eukaryota</taxon>
        <taxon>Fungi</taxon>
        <taxon>Dikarya</taxon>
        <taxon>Basidiomycota</taxon>
        <taxon>Agaricomycotina</taxon>
        <taxon>Agaricomycetes</taxon>
        <taxon>Sebacinales</taxon>
        <taxon>Serendipitaceae</taxon>
        <taxon>Serendipita</taxon>
    </lineage>
</organism>
<keyword evidence="3" id="KW-0964">Secreted</keyword>
<evidence type="ECO:0000256" key="16">
    <source>
        <dbReference type="RuleBase" id="RU361169"/>
    </source>
</evidence>
<evidence type="ECO:0000256" key="10">
    <source>
        <dbReference type="ARBA" id="ARBA00023316"/>
    </source>
</evidence>
<dbReference type="Gene3D" id="2.160.20.10">
    <property type="entry name" value="Single-stranded right-handed beta-helix, Pectin lyase-like"/>
    <property type="match status" value="1"/>
</dbReference>
<keyword evidence="5" id="KW-0677">Repeat</keyword>
<dbReference type="InterPro" id="IPR012334">
    <property type="entry name" value="Pectin_lyas_fold"/>
</dbReference>
<dbReference type="PANTHER" id="PTHR31736:SF11">
    <property type="entry name" value="EXOPOLYGALACTURONASE C-RELATED"/>
    <property type="match status" value="1"/>
</dbReference>
<evidence type="ECO:0000256" key="9">
    <source>
        <dbReference type="ARBA" id="ARBA00023295"/>
    </source>
</evidence>
<evidence type="ECO:0000256" key="5">
    <source>
        <dbReference type="ARBA" id="ARBA00022737"/>
    </source>
</evidence>
<dbReference type="PANTHER" id="PTHR31736">
    <property type="match status" value="1"/>
</dbReference>
<dbReference type="GO" id="GO:0004650">
    <property type="term" value="F:polygalacturonase activity"/>
    <property type="evidence" value="ECO:0007669"/>
    <property type="project" value="InterPro"/>
</dbReference>
<dbReference type="GO" id="GO:0047911">
    <property type="term" value="F:galacturan 1,4-alpha-galacturonidase activity"/>
    <property type="evidence" value="ECO:0007669"/>
    <property type="project" value="UniProtKB-EC"/>
</dbReference>
<dbReference type="AlphaFoldDB" id="G4TWJ4"/>
<dbReference type="Pfam" id="PF00295">
    <property type="entry name" value="Glyco_hydro_28"/>
    <property type="match status" value="1"/>
</dbReference>
<comment type="function">
    <text evidence="11">Specific in hydrolyzing the terminal glycosidic bond of polygalacturonic acid and oligogalacturonates.</text>
</comment>
<comment type="subcellular location">
    <subcellularLocation>
        <location evidence="1">Secreted</location>
    </subcellularLocation>
</comment>
<dbReference type="eggNOG" id="ENOG502SI66">
    <property type="taxonomic scope" value="Eukaryota"/>
</dbReference>
<dbReference type="InterPro" id="IPR000743">
    <property type="entry name" value="Glyco_hydro_28"/>
</dbReference>
<evidence type="ECO:0000256" key="4">
    <source>
        <dbReference type="ARBA" id="ARBA00022729"/>
    </source>
</evidence>
<keyword evidence="7" id="KW-1015">Disulfide bond</keyword>
<evidence type="ECO:0000256" key="6">
    <source>
        <dbReference type="ARBA" id="ARBA00022801"/>
    </source>
</evidence>
<name>G4TWJ4_SERID</name>
<dbReference type="HOGENOM" id="CLU_016031_1_2_1"/>
<evidence type="ECO:0000256" key="17">
    <source>
        <dbReference type="SAM" id="SignalP"/>
    </source>
</evidence>
<comment type="caution">
    <text evidence="18">The sequence shown here is derived from an EMBL/GenBank/DDBJ whole genome shotgun (WGS) entry which is preliminary data.</text>
</comment>
<dbReference type="GO" id="GO:0005576">
    <property type="term" value="C:extracellular region"/>
    <property type="evidence" value="ECO:0007669"/>
    <property type="project" value="UniProtKB-SubCell"/>
</dbReference>
<keyword evidence="9 16" id="KW-0326">Glycosidase</keyword>
<keyword evidence="8" id="KW-0325">Glycoprotein</keyword>
<keyword evidence="4 17" id="KW-0732">Signal</keyword>
<protein>
    <recommendedName>
        <fullName evidence="12">galacturonan 1,4-alpha-galacturonidase</fullName>
        <ecNumber evidence="12">3.2.1.67</ecNumber>
    </recommendedName>
    <alternativeName>
        <fullName evidence="13">Galacturan 1,4-alpha-galacturonidase C</fullName>
    </alternativeName>
    <alternativeName>
        <fullName evidence="14">Poly(1,4-alpha-D-galacturonide)galacturonohydrolase C</fullName>
    </alternativeName>
</protein>
<dbReference type="OMA" id="VAANITW"/>
<keyword evidence="10" id="KW-0961">Cell wall biogenesis/degradation</keyword>
<evidence type="ECO:0000256" key="3">
    <source>
        <dbReference type="ARBA" id="ARBA00022525"/>
    </source>
</evidence>
<dbReference type="EC" id="3.2.1.67" evidence="12"/>
<evidence type="ECO:0000313" key="18">
    <source>
        <dbReference type="EMBL" id="CCA75687.1"/>
    </source>
</evidence>
<dbReference type="InParanoid" id="G4TWJ4"/>
<dbReference type="InterPro" id="IPR011050">
    <property type="entry name" value="Pectin_lyase_fold/virulence"/>
</dbReference>
<comment type="similarity">
    <text evidence="2 16">Belongs to the glycosyl hydrolase 28 family.</text>
</comment>
<keyword evidence="6 16" id="KW-0378">Hydrolase</keyword>
<evidence type="ECO:0000256" key="11">
    <source>
        <dbReference type="ARBA" id="ARBA00037312"/>
    </source>
</evidence>
<evidence type="ECO:0000313" key="19">
    <source>
        <dbReference type="Proteomes" id="UP000007148"/>
    </source>
</evidence>
<evidence type="ECO:0000256" key="7">
    <source>
        <dbReference type="ARBA" id="ARBA00023157"/>
    </source>
</evidence>
<dbReference type="EMBL" id="CAFZ01000499">
    <property type="protein sequence ID" value="CCA75687.1"/>
    <property type="molecule type" value="Genomic_DNA"/>
</dbReference>
<dbReference type="STRING" id="1109443.G4TWJ4"/>
<reference evidence="18 19" key="1">
    <citation type="journal article" date="2011" name="PLoS Pathog.">
        <title>Endophytic Life Strategies Decoded by Genome and Transcriptome Analyses of the Mutualistic Root Symbiont Piriformospora indica.</title>
        <authorList>
            <person name="Zuccaro A."/>
            <person name="Lahrmann U."/>
            <person name="Guldener U."/>
            <person name="Langen G."/>
            <person name="Pfiffi S."/>
            <person name="Biedenkopf D."/>
            <person name="Wong P."/>
            <person name="Samans B."/>
            <person name="Grimm C."/>
            <person name="Basiewicz M."/>
            <person name="Murat C."/>
            <person name="Martin F."/>
            <person name="Kogel K.H."/>
        </authorList>
    </citation>
    <scope>NUCLEOTIDE SEQUENCE [LARGE SCALE GENOMIC DNA]</scope>
    <source>
        <strain evidence="18 19">DSM 11827</strain>
    </source>
</reference>
<comment type="catalytic activity">
    <reaction evidence="15">
        <text>[(1-&gt;4)-alpha-D-galacturonosyl](n) + H2O = alpha-D-galacturonate + [(1-&gt;4)-alpha-D-galacturonosyl](n-1)</text>
        <dbReference type="Rhea" id="RHEA:14117"/>
        <dbReference type="Rhea" id="RHEA-COMP:14570"/>
        <dbReference type="Rhea" id="RHEA-COMP:14572"/>
        <dbReference type="ChEBI" id="CHEBI:15377"/>
        <dbReference type="ChEBI" id="CHEBI:58658"/>
        <dbReference type="ChEBI" id="CHEBI:140523"/>
        <dbReference type="EC" id="3.2.1.67"/>
    </reaction>
</comment>
<accession>G4TWJ4</accession>
<evidence type="ECO:0000256" key="2">
    <source>
        <dbReference type="ARBA" id="ARBA00008834"/>
    </source>
</evidence>
<evidence type="ECO:0000256" key="15">
    <source>
        <dbReference type="ARBA" id="ARBA00048766"/>
    </source>
</evidence>
<evidence type="ECO:0000256" key="1">
    <source>
        <dbReference type="ARBA" id="ARBA00004613"/>
    </source>
</evidence>
<dbReference type="GO" id="GO:0005975">
    <property type="term" value="P:carbohydrate metabolic process"/>
    <property type="evidence" value="ECO:0007669"/>
    <property type="project" value="InterPro"/>
</dbReference>
<evidence type="ECO:0000256" key="8">
    <source>
        <dbReference type="ARBA" id="ARBA00023180"/>
    </source>
</evidence>
<dbReference type="Proteomes" id="UP000007148">
    <property type="component" value="Unassembled WGS sequence"/>
</dbReference>
<feature type="signal peptide" evidence="17">
    <location>
        <begin position="1"/>
        <end position="18"/>
    </location>
</feature>
<evidence type="ECO:0000256" key="13">
    <source>
        <dbReference type="ARBA" id="ARBA00041474"/>
    </source>
</evidence>
<sequence>MQLPKKVLTSLLLFLVVSVDVRKNCYVPHTDGVDDSPAIMEVFGRCNVDSNIIFNTNIIYNAWSPMKWFNLTNVNIELRGQLHLPTNITEIQQKVVATYGSSTAPWFNIQGTNVNLRGEAAYKAGIIHGHGQHWWDLGVRTSRPLMVMFNVSTGTVSKIKMIQQIAHGFNVPGKNIKITDHYVDSVPTNGTRDSPASFPFNTDGFNIGGQNITIDGYYGNNGDDCVSIVNKANNVVARNGYCGFSSHGLSIGSLGSNGQNSQVANILFENWVMDGAVYGARFKSWAGGNGVAANITWRNIVLKNVSTPIFITQNYYDQSKGPKPNNTAPTSTHVQNFRFENFSGYMNPNWTDGTCISDPCWNYVEGINGTQGIIFDLYNGTATGLQVKNFHVRPYKGTEKDTTVICDPATLAPGAQDSLGFKCWDGQFVATPIHK</sequence>
<evidence type="ECO:0000256" key="12">
    <source>
        <dbReference type="ARBA" id="ARBA00038933"/>
    </source>
</evidence>
<dbReference type="OrthoDB" id="187139at2759"/>
<proteinExistence type="inferred from homology"/>
<keyword evidence="19" id="KW-1185">Reference proteome</keyword>